<evidence type="ECO:0000313" key="5">
    <source>
        <dbReference type="EMBL" id="GAC56440.1"/>
    </source>
</evidence>
<comment type="caution">
    <text evidence="5">The sequence shown here is derived from an EMBL/GenBank/DDBJ whole genome shotgun (WGS) entry which is preliminary data.</text>
</comment>
<comment type="similarity">
    <text evidence="2">Belongs to the MTB12 family.</text>
</comment>
<reference evidence="5 6" key="1">
    <citation type="submission" date="2012-12" db="EMBL/GenBank/DDBJ databases">
        <title>Whole genome shotgun sequence of Gordonia hirsuta NBRC 16056.</title>
        <authorList>
            <person name="Isaki-Nakamura S."/>
            <person name="Hosoyama A."/>
            <person name="Tsuchikane K."/>
            <person name="Katsumata H."/>
            <person name="Baba S."/>
            <person name="Yamazaki S."/>
            <person name="Fujita N."/>
        </authorList>
    </citation>
    <scope>NUCLEOTIDE SEQUENCE [LARGE SCALE GENOMIC DNA]</scope>
    <source>
        <strain evidence="5 6">NBRC 16056</strain>
    </source>
</reference>
<sequence length="176" mass="17750">MQKTLRKPVLAAAALAAGAAIALTGCSSDDTKEAVSSAASSATEAASSAADSAQAAVQGLDVSKAQEIVRTAVDPDTPSDQIGDVVDVSTPGTEQAITGFAKGASRAGYTPDIFTVKSVKSTDKVDGNDAATVTVAVASPHAPDPIDLDLVYVKVGDDWKLSADAVTQLSSMAERR</sequence>
<feature type="domain" description="Low molecular weight antigen MTB12-like C-terminal" evidence="4">
    <location>
        <begin position="64"/>
        <end position="174"/>
    </location>
</feature>
<feature type="chain" id="PRO_5039075229" description="Low molecular weight antigen MTB12-like C-terminal domain-containing protein" evidence="3">
    <location>
        <begin position="23"/>
        <end position="176"/>
    </location>
</feature>
<evidence type="ECO:0000259" key="4">
    <source>
        <dbReference type="Pfam" id="PF26580"/>
    </source>
</evidence>
<dbReference type="EMBL" id="BANT01000006">
    <property type="protein sequence ID" value="GAC56440.1"/>
    <property type="molecule type" value="Genomic_DNA"/>
</dbReference>
<keyword evidence="1 3" id="KW-0732">Signal</keyword>
<dbReference type="eggNOG" id="ENOG502ZR64">
    <property type="taxonomic scope" value="Bacteria"/>
</dbReference>
<evidence type="ECO:0000313" key="6">
    <source>
        <dbReference type="Proteomes" id="UP000053405"/>
    </source>
</evidence>
<dbReference type="PROSITE" id="PS51257">
    <property type="entry name" value="PROKAR_LIPOPROTEIN"/>
    <property type="match status" value="1"/>
</dbReference>
<dbReference type="Pfam" id="PF26580">
    <property type="entry name" value="Mtb12_C"/>
    <property type="match status" value="1"/>
</dbReference>
<gene>
    <name evidence="5" type="ORF">GOHSU_06_00520</name>
</gene>
<dbReference type="AlphaFoldDB" id="L7L5M6"/>
<protein>
    <recommendedName>
        <fullName evidence="4">Low molecular weight antigen MTB12-like C-terminal domain-containing protein</fullName>
    </recommendedName>
</protein>
<accession>L7L5M6</accession>
<dbReference type="Proteomes" id="UP000053405">
    <property type="component" value="Unassembled WGS sequence"/>
</dbReference>
<name>L7L5M6_9ACTN</name>
<organism evidence="5 6">
    <name type="scientific">Gordonia hirsuta DSM 44140 = NBRC 16056</name>
    <dbReference type="NCBI Taxonomy" id="1121927"/>
    <lineage>
        <taxon>Bacteria</taxon>
        <taxon>Bacillati</taxon>
        <taxon>Actinomycetota</taxon>
        <taxon>Actinomycetes</taxon>
        <taxon>Mycobacteriales</taxon>
        <taxon>Gordoniaceae</taxon>
        <taxon>Gordonia</taxon>
    </lineage>
</organism>
<keyword evidence="6" id="KW-1185">Reference proteome</keyword>
<evidence type="ECO:0000256" key="3">
    <source>
        <dbReference type="SAM" id="SignalP"/>
    </source>
</evidence>
<proteinExistence type="inferred from homology"/>
<feature type="signal peptide" evidence="3">
    <location>
        <begin position="1"/>
        <end position="22"/>
    </location>
</feature>
<evidence type="ECO:0000256" key="2">
    <source>
        <dbReference type="ARBA" id="ARBA00093774"/>
    </source>
</evidence>
<dbReference type="InterPro" id="IPR058644">
    <property type="entry name" value="Mtb12-like_C"/>
</dbReference>
<dbReference type="RefSeq" id="WP_005936699.1">
    <property type="nucleotide sequence ID" value="NZ_ATVK01000042.1"/>
</dbReference>
<evidence type="ECO:0000256" key="1">
    <source>
        <dbReference type="ARBA" id="ARBA00022729"/>
    </source>
</evidence>
<dbReference type="STRING" id="1121927.GOHSU_06_00520"/>